<gene>
    <name evidence="6" type="primary">prpC1</name>
    <name evidence="6" type="ORF">NCTC13184_02358</name>
</gene>
<dbReference type="InterPro" id="IPR002020">
    <property type="entry name" value="Citrate_synthase"/>
</dbReference>
<dbReference type="Gene3D" id="1.10.230.10">
    <property type="entry name" value="Cytochrome P450-Terp, domain 2"/>
    <property type="match status" value="1"/>
</dbReference>
<reference evidence="6 7" key="1">
    <citation type="submission" date="2018-06" db="EMBL/GenBank/DDBJ databases">
        <authorList>
            <consortium name="Pathogen Informatics"/>
            <person name="Doyle S."/>
        </authorList>
    </citation>
    <scope>NUCLEOTIDE SEQUENCE [LARGE SCALE GENOMIC DNA]</scope>
    <source>
        <strain evidence="6 7">NCTC13184</strain>
    </source>
</reference>
<dbReference type="PRINTS" id="PR00143">
    <property type="entry name" value="CITRTSNTHASE"/>
</dbReference>
<evidence type="ECO:0000256" key="3">
    <source>
        <dbReference type="ARBA" id="ARBA00012972"/>
    </source>
</evidence>
<dbReference type="InterPro" id="IPR041657">
    <property type="entry name" value="HTH_17"/>
</dbReference>
<dbReference type="Proteomes" id="UP000255082">
    <property type="component" value="Unassembled WGS sequence"/>
</dbReference>
<dbReference type="PANTHER" id="PTHR11739">
    <property type="entry name" value="CITRATE SYNTHASE"/>
    <property type="match status" value="1"/>
</dbReference>
<dbReference type="AlphaFoldDB" id="A0A378WP31"/>
<dbReference type="Gene3D" id="1.10.580.10">
    <property type="entry name" value="Citrate Synthase, domain 1"/>
    <property type="match status" value="1"/>
</dbReference>
<dbReference type="InterPro" id="IPR009061">
    <property type="entry name" value="DNA-bd_dom_put_sf"/>
</dbReference>
<evidence type="ECO:0000256" key="2">
    <source>
        <dbReference type="ARBA" id="ARBA00010566"/>
    </source>
</evidence>
<evidence type="ECO:0000256" key="1">
    <source>
        <dbReference type="ARBA" id="ARBA00005163"/>
    </source>
</evidence>
<dbReference type="PANTHER" id="PTHR11739:SF4">
    <property type="entry name" value="CITRATE SYNTHASE, PEROXISOMAL"/>
    <property type="match status" value="1"/>
</dbReference>
<accession>A0A378WP31</accession>
<dbReference type="GO" id="GO:0005829">
    <property type="term" value="C:cytosol"/>
    <property type="evidence" value="ECO:0007669"/>
    <property type="project" value="TreeGrafter"/>
</dbReference>
<dbReference type="Pfam" id="PF12728">
    <property type="entry name" value="HTH_17"/>
    <property type="match status" value="1"/>
</dbReference>
<dbReference type="Pfam" id="PF00285">
    <property type="entry name" value="Citrate_synt"/>
    <property type="match status" value="1"/>
</dbReference>
<keyword evidence="6" id="KW-0012">Acyltransferase</keyword>
<dbReference type="InterPro" id="IPR036969">
    <property type="entry name" value="Citrate_synthase_sf"/>
</dbReference>
<keyword evidence="4 6" id="KW-0808">Transferase</keyword>
<dbReference type="GO" id="GO:0036440">
    <property type="term" value="F:citrate synthase activity"/>
    <property type="evidence" value="ECO:0007669"/>
    <property type="project" value="UniProtKB-EC"/>
</dbReference>
<evidence type="ECO:0000259" key="5">
    <source>
        <dbReference type="Pfam" id="PF12728"/>
    </source>
</evidence>
<protein>
    <recommendedName>
        <fullName evidence="3">citrate synthase (unknown stereospecificity)</fullName>
        <ecNumber evidence="3">2.3.3.16</ecNumber>
    </recommendedName>
</protein>
<name>A0A378WP31_9NOCA</name>
<dbReference type="InterPro" id="IPR016142">
    <property type="entry name" value="Citrate_synth-like_lrg_a-sub"/>
</dbReference>
<feature type="domain" description="Helix-turn-helix" evidence="5">
    <location>
        <begin position="18"/>
        <end position="68"/>
    </location>
</feature>
<dbReference type="EMBL" id="UGRU01000001">
    <property type="protein sequence ID" value="SUA42998.1"/>
    <property type="molecule type" value="Genomic_DNA"/>
</dbReference>
<dbReference type="EC" id="2.3.3.16" evidence="3"/>
<dbReference type="SUPFAM" id="SSF46955">
    <property type="entry name" value="Putative DNA-binding domain"/>
    <property type="match status" value="1"/>
</dbReference>
<organism evidence="6 7">
    <name type="scientific">Nocardia africana</name>
    <dbReference type="NCBI Taxonomy" id="134964"/>
    <lineage>
        <taxon>Bacteria</taxon>
        <taxon>Bacillati</taxon>
        <taxon>Actinomycetota</taxon>
        <taxon>Actinomycetes</taxon>
        <taxon>Mycobacteriales</taxon>
        <taxon>Nocardiaceae</taxon>
        <taxon>Nocardia</taxon>
    </lineage>
</organism>
<sequence length="409" mass="43928">MRPVPAVINIDYGQPMEWIDTAEATERLGVKPATLYAYVSRGVLKRRYDPGRRRSLFDPAEIEKLARRGKPRRKPAPTEIDIASRVTTLGIDRPYFRGRDAVDLATSHTFEAVAEWLWDGDLTDSGPWESSDKAVAAARATQAGLPEGLLPIDRLQLIVTTLAVGDPLRFHRDRATVVTIARAVIAGMIEALPQLSTPVGRSAAAMLWSRLSATEPAGDDQLHILCAAMVLLADHELASSTFAARIAASAHADPYAVVGCGLAVLGGPMHGGASLAVERMLAEIADPGAVPQALDERLRRGERIPGAGHAVYRSGDARGTYLVDAIRTLVPDHPTLVVADAVSAELQHRRLPAINSDFGLGVLATVFGMIPGAGEIIFAVARTAGWLAHAMEEYESGTLIRPRAVPRHR</sequence>
<evidence type="ECO:0000313" key="7">
    <source>
        <dbReference type="Proteomes" id="UP000255082"/>
    </source>
</evidence>
<dbReference type="InterPro" id="IPR016143">
    <property type="entry name" value="Citrate_synth-like_sm_a-sub"/>
</dbReference>
<evidence type="ECO:0000313" key="6">
    <source>
        <dbReference type="EMBL" id="SUA42998.1"/>
    </source>
</evidence>
<dbReference type="GO" id="GO:0005975">
    <property type="term" value="P:carbohydrate metabolic process"/>
    <property type="evidence" value="ECO:0007669"/>
    <property type="project" value="TreeGrafter"/>
</dbReference>
<comment type="pathway">
    <text evidence="1">Carbohydrate metabolism; tricarboxylic acid cycle.</text>
</comment>
<dbReference type="UniPathway" id="UPA00223"/>
<evidence type="ECO:0000256" key="4">
    <source>
        <dbReference type="ARBA" id="ARBA00022679"/>
    </source>
</evidence>
<dbReference type="SUPFAM" id="SSF48256">
    <property type="entry name" value="Citrate synthase"/>
    <property type="match status" value="1"/>
</dbReference>
<dbReference type="GO" id="GO:0006099">
    <property type="term" value="P:tricarboxylic acid cycle"/>
    <property type="evidence" value="ECO:0007669"/>
    <property type="project" value="UniProtKB-UniPathway"/>
</dbReference>
<comment type="similarity">
    <text evidence="2">Belongs to the citrate synthase family.</text>
</comment>
<proteinExistence type="inferred from homology"/>